<sequence>MTEEQTPDTPNDATNDVETKPEKKKGKWTRRAFIGAGVVAGGALVVGIAVRPGNPTGKLKPFVANGEDENLINAWVKVGADNVVTAIVPHAEMGQGAHSVLAQMLADEMDADWNKLEILEAPGIASYAGADIGREFLAPTLEVPNLLEPTVQGTFLKLADMMSISFTGGSFSIRGVGNRSLRMAGAAAKQMLIAAAAQKWGVEAGQITAAKSMLTHKASGKSATYGEFAAAAAEQSLPVKPKRKKVSEYVLMGKPIPRKDIPSKVNGTAGFGIDVEVEGMKYAAVKAPPVIGAKVEKINADAAKAMPGVLQILNMGDFVAVVADGYWQAQQALNTVETTYSKADGQGLDQDAVFARYAKALDEAGSDGGDVETDEGDAIATFGSAAKTVKAEYKVPFLAHATMEPMNCTARVEGDTCELWLGTQNPLGARRDVAKALGISDDNVSVQNAYLGGGFGRRGNSDIPVMAARIAKAAGYPVKMIWSREEDTAQDHYRPSATSRFEAGLDESGKLVSWNNIHVHLFDPQEAPTVPHYAVPNHLIRKVDVPMHLRFGPWRSVDHSQQSWFIESFVDEVAQAAGKDPLALRRELLVKAPRHLAVLNKAAEMANWDSKLPEGHGRGIALVPSFGSIVAQVAEVDMTGKKPRVTKVYCCADVGFAMNPDGVAAQMESAIVYGLTAALYGEISIKDGAVQQSNFHDYQMLRINEMPDVEVALINGDHERIGGAGEPGLPPIAPAVTNAIFAATGTRIRELPIAKHKFA</sequence>
<dbReference type="Gene3D" id="3.90.1170.50">
    <property type="entry name" value="Aldehyde oxidase/xanthine dehydrogenase, a/b hammerhead"/>
    <property type="match status" value="1"/>
</dbReference>
<dbReference type="PANTHER" id="PTHR47495:SF2">
    <property type="entry name" value="ALDEHYDE DEHYDROGENASE"/>
    <property type="match status" value="1"/>
</dbReference>
<dbReference type="SMART" id="SM01008">
    <property type="entry name" value="Ald_Xan_dh_C"/>
    <property type="match status" value="1"/>
</dbReference>
<dbReference type="InterPro" id="IPR012368">
    <property type="entry name" value="OxRdtase_Mopterin-bd_su_IorB"/>
</dbReference>
<dbReference type="PANTHER" id="PTHR47495">
    <property type="entry name" value="ALDEHYDE DEHYDROGENASE"/>
    <property type="match status" value="1"/>
</dbReference>
<protein>
    <submittedName>
        <fullName evidence="4">Xanthine dehydrogenase family protein molybdopterin-binding subunit</fullName>
    </submittedName>
</protein>
<accession>A0A6H2DMC6</accession>
<dbReference type="KEGG" id="phao:HF685_09605"/>
<feature type="transmembrane region" description="Helical" evidence="2">
    <location>
        <begin position="32"/>
        <end position="50"/>
    </location>
</feature>
<dbReference type="InterPro" id="IPR008274">
    <property type="entry name" value="AldOxase/xan_DH_MoCoBD1"/>
</dbReference>
<dbReference type="InterPro" id="IPR000674">
    <property type="entry name" value="Ald_Oxase/Xan_DH_a/b"/>
</dbReference>
<feature type="compositionally biased region" description="Polar residues" evidence="1">
    <location>
        <begin position="7"/>
        <end position="16"/>
    </location>
</feature>
<dbReference type="RefSeq" id="WP_168819588.1">
    <property type="nucleotide sequence ID" value="NZ_CP051217.1"/>
</dbReference>
<dbReference type="EMBL" id="CP051217">
    <property type="protein sequence ID" value="QJB69504.1"/>
    <property type="molecule type" value="Genomic_DNA"/>
</dbReference>
<dbReference type="InterPro" id="IPR052516">
    <property type="entry name" value="N-heterocyclic_Hydroxylase"/>
</dbReference>
<keyword evidence="5" id="KW-1185">Reference proteome</keyword>
<dbReference type="GO" id="GO:0016491">
    <property type="term" value="F:oxidoreductase activity"/>
    <property type="evidence" value="ECO:0007669"/>
    <property type="project" value="InterPro"/>
</dbReference>
<dbReference type="SUPFAM" id="SSF56003">
    <property type="entry name" value="Molybdenum cofactor-binding domain"/>
    <property type="match status" value="2"/>
</dbReference>
<dbReference type="Pfam" id="PF20256">
    <property type="entry name" value="MoCoBD_2"/>
    <property type="match status" value="1"/>
</dbReference>
<keyword evidence="2" id="KW-0812">Transmembrane</keyword>
<feature type="domain" description="Aldehyde oxidase/xanthine dehydrogenase a/b hammerhead" evidence="3">
    <location>
        <begin position="266"/>
        <end position="344"/>
    </location>
</feature>
<feature type="region of interest" description="Disordered" evidence="1">
    <location>
        <begin position="1"/>
        <end position="26"/>
    </location>
</feature>
<proteinExistence type="predicted"/>
<keyword evidence="2" id="KW-0472">Membrane</keyword>
<dbReference type="Proteomes" id="UP000501600">
    <property type="component" value="Chromosome"/>
</dbReference>
<dbReference type="Pfam" id="PF02738">
    <property type="entry name" value="MoCoBD_1"/>
    <property type="match status" value="1"/>
</dbReference>
<gene>
    <name evidence="4" type="ORF">HF685_09605</name>
</gene>
<dbReference type="Gene3D" id="3.30.365.10">
    <property type="entry name" value="Aldehyde oxidase/xanthine dehydrogenase, molybdopterin binding domain"/>
    <property type="match status" value="4"/>
</dbReference>
<evidence type="ECO:0000259" key="3">
    <source>
        <dbReference type="SMART" id="SM01008"/>
    </source>
</evidence>
<evidence type="ECO:0000256" key="2">
    <source>
        <dbReference type="SAM" id="Phobius"/>
    </source>
</evidence>
<dbReference type="AlphaFoldDB" id="A0A6H2DMC6"/>
<evidence type="ECO:0000313" key="4">
    <source>
        <dbReference type="EMBL" id="QJB69504.1"/>
    </source>
</evidence>
<name>A0A6H2DMC6_9SPHN</name>
<evidence type="ECO:0000313" key="5">
    <source>
        <dbReference type="Proteomes" id="UP000501600"/>
    </source>
</evidence>
<organism evidence="4 5">
    <name type="scientific">Parasphingorhabdus halotolerans</name>
    <dbReference type="NCBI Taxonomy" id="2725558"/>
    <lineage>
        <taxon>Bacteria</taxon>
        <taxon>Pseudomonadati</taxon>
        <taxon>Pseudomonadota</taxon>
        <taxon>Alphaproteobacteria</taxon>
        <taxon>Sphingomonadales</taxon>
        <taxon>Sphingomonadaceae</taxon>
        <taxon>Parasphingorhabdus</taxon>
    </lineage>
</organism>
<dbReference type="InterPro" id="IPR046867">
    <property type="entry name" value="AldOxase/xan_DH_MoCoBD2"/>
</dbReference>
<reference evidence="4 5" key="1">
    <citation type="submission" date="2020-04" db="EMBL/GenBank/DDBJ databases">
        <title>Genome sequence for Sphingorhabdus sp. strain M1.</title>
        <authorList>
            <person name="Park S.-J."/>
        </authorList>
    </citation>
    <scope>NUCLEOTIDE SEQUENCE [LARGE SCALE GENOMIC DNA]</scope>
    <source>
        <strain evidence="4 5">JK6</strain>
    </source>
</reference>
<evidence type="ECO:0000256" key="1">
    <source>
        <dbReference type="SAM" id="MobiDB-lite"/>
    </source>
</evidence>
<dbReference type="PIRSF" id="PIRSF036389">
    <property type="entry name" value="IOR_B"/>
    <property type="match status" value="1"/>
</dbReference>
<dbReference type="InterPro" id="IPR037165">
    <property type="entry name" value="AldOxase/xan_DH_Mopterin-bd_sf"/>
</dbReference>
<keyword evidence="2" id="KW-1133">Transmembrane helix</keyword>